<comment type="similarity">
    <text evidence="8">Belongs to the acetyltransferase family. GNA1 subfamily.</text>
</comment>
<feature type="domain" description="N-acetyltransferase" evidence="9">
    <location>
        <begin position="27"/>
        <end position="178"/>
    </location>
</feature>
<evidence type="ECO:0000256" key="5">
    <source>
        <dbReference type="ARBA" id="ARBA00022824"/>
    </source>
</evidence>
<comment type="subunit">
    <text evidence="3">Homodimer.</text>
</comment>
<comment type="catalytic activity">
    <reaction evidence="8">
        <text>D-glucosamine 6-phosphate + acetyl-CoA = N-acetyl-D-glucosamine 6-phosphate + CoA + H(+)</text>
        <dbReference type="Rhea" id="RHEA:10292"/>
        <dbReference type="ChEBI" id="CHEBI:15378"/>
        <dbReference type="ChEBI" id="CHEBI:57287"/>
        <dbReference type="ChEBI" id="CHEBI:57288"/>
        <dbReference type="ChEBI" id="CHEBI:57513"/>
        <dbReference type="ChEBI" id="CHEBI:58725"/>
        <dbReference type="EC" id="2.3.1.4"/>
    </reaction>
</comment>
<evidence type="ECO:0000256" key="7">
    <source>
        <dbReference type="ARBA" id="ARBA00023315"/>
    </source>
</evidence>
<protein>
    <recommendedName>
        <fullName evidence="8">Glucosamine 6-phosphate N-acetyltransferase</fullName>
        <ecNumber evidence="8">2.3.1.4</ecNumber>
    </recommendedName>
</protein>
<evidence type="ECO:0000256" key="4">
    <source>
        <dbReference type="ARBA" id="ARBA00022679"/>
    </source>
</evidence>
<dbReference type="Gene3D" id="3.40.630.30">
    <property type="match status" value="1"/>
</dbReference>
<comment type="caution">
    <text evidence="10">The sequence shown here is derived from an EMBL/GenBank/DDBJ whole genome shotgun (WGS) entry which is preliminary data.</text>
</comment>
<dbReference type="AlphaFoldDB" id="A0A427XJ43"/>
<dbReference type="InterPro" id="IPR000182">
    <property type="entry name" value="GNAT_dom"/>
</dbReference>
<evidence type="ECO:0000313" key="11">
    <source>
        <dbReference type="Proteomes" id="UP000279236"/>
    </source>
</evidence>
<evidence type="ECO:0000256" key="8">
    <source>
        <dbReference type="RuleBase" id="RU365086"/>
    </source>
</evidence>
<dbReference type="GeneID" id="39586377"/>
<dbReference type="PANTHER" id="PTHR13355">
    <property type="entry name" value="GLUCOSAMINE 6-PHOSPHATE N-ACETYLTRANSFERASE"/>
    <property type="match status" value="1"/>
</dbReference>
<dbReference type="Proteomes" id="UP000279236">
    <property type="component" value="Unassembled WGS sequence"/>
</dbReference>
<dbReference type="GO" id="GO:0005789">
    <property type="term" value="C:endoplasmic reticulum membrane"/>
    <property type="evidence" value="ECO:0007669"/>
    <property type="project" value="UniProtKB-SubCell"/>
</dbReference>
<comment type="subcellular location">
    <subcellularLocation>
        <location evidence="1">Endomembrane system</location>
        <topology evidence="1">Peripheral membrane protein</topology>
    </subcellularLocation>
    <subcellularLocation>
        <location evidence="2">Endoplasmic reticulum membrane</location>
    </subcellularLocation>
</comment>
<dbReference type="STRING" id="105984.A0A427XJ43"/>
<dbReference type="PANTHER" id="PTHR13355:SF11">
    <property type="entry name" value="GLUCOSAMINE 6-PHOSPHATE N-ACETYLTRANSFERASE"/>
    <property type="match status" value="1"/>
</dbReference>
<evidence type="ECO:0000256" key="2">
    <source>
        <dbReference type="ARBA" id="ARBA00004586"/>
    </source>
</evidence>
<keyword evidence="7 8" id="KW-0012">Acyltransferase</keyword>
<evidence type="ECO:0000256" key="3">
    <source>
        <dbReference type="ARBA" id="ARBA00011738"/>
    </source>
</evidence>
<reference evidence="10 11" key="1">
    <citation type="submission" date="2018-11" db="EMBL/GenBank/DDBJ databases">
        <title>Genome sequence of Apiotrichum porosum DSM 27194.</title>
        <authorList>
            <person name="Aliyu H."/>
            <person name="Gorte O."/>
            <person name="Ochsenreither K."/>
        </authorList>
    </citation>
    <scope>NUCLEOTIDE SEQUENCE [LARGE SCALE GENOMIC DNA]</scope>
    <source>
        <strain evidence="10 11">DSM 27194</strain>
    </source>
</reference>
<keyword evidence="5" id="KW-0256">Endoplasmic reticulum</keyword>
<dbReference type="UniPathway" id="UPA00113">
    <property type="reaction ID" value="UER00529"/>
</dbReference>
<dbReference type="CDD" id="cd04301">
    <property type="entry name" value="NAT_SF"/>
    <property type="match status" value="1"/>
</dbReference>
<comment type="pathway">
    <text evidence="8">Nucleotide-sugar biosynthesis; UDP-N-acetyl-alpha-D-glucosamine biosynthesis; N-acetyl-alpha-D-glucosamine 1-phosphate from alpha-D-glucosamine 6-phosphate (route I): step 1/2.</text>
</comment>
<name>A0A427XJ43_9TREE</name>
<sequence>MAPATSELLFPREIIPVSIQQRLGPDLEIRPLASSDHSRGHFELLSVLSQAPALTKEHYEAQFASMKACLNTYYTVVFVNKATDQLVAVGSIFVERKFLRGGGIVGHIEDIAVSKSMQGRKLGLHLINALEEIGRNTGCYKIILDCSKENIPFYEKCGFTHKEYEMVMYLNQPLKSRM</sequence>
<keyword evidence="6" id="KW-0472">Membrane</keyword>
<dbReference type="SUPFAM" id="SSF55729">
    <property type="entry name" value="Acyl-CoA N-acyltransferases (Nat)"/>
    <property type="match status" value="1"/>
</dbReference>
<dbReference type="Pfam" id="PF00583">
    <property type="entry name" value="Acetyltransf_1"/>
    <property type="match status" value="1"/>
</dbReference>
<keyword evidence="11" id="KW-1185">Reference proteome</keyword>
<keyword evidence="4 8" id="KW-0808">Transferase</keyword>
<dbReference type="EC" id="2.3.1.4" evidence="8"/>
<dbReference type="GO" id="GO:0006048">
    <property type="term" value="P:UDP-N-acetylglucosamine biosynthetic process"/>
    <property type="evidence" value="ECO:0007669"/>
    <property type="project" value="UniProtKB-UniRule"/>
</dbReference>
<dbReference type="EMBL" id="RSCE01000011">
    <property type="protein sequence ID" value="RSH78911.1"/>
    <property type="molecule type" value="Genomic_DNA"/>
</dbReference>
<dbReference type="FunFam" id="3.40.630.30:FF:000048">
    <property type="entry name" value="Glucosamine 6-phosphate N-acetyltransferase"/>
    <property type="match status" value="1"/>
</dbReference>
<dbReference type="RefSeq" id="XP_028474058.1">
    <property type="nucleotide sequence ID" value="XM_028617595.1"/>
</dbReference>
<dbReference type="InterPro" id="IPR039143">
    <property type="entry name" value="GNPNAT1-like"/>
</dbReference>
<evidence type="ECO:0000256" key="1">
    <source>
        <dbReference type="ARBA" id="ARBA00004184"/>
    </source>
</evidence>
<dbReference type="OrthoDB" id="10039976at2759"/>
<proteinExistence type="inferred from homology"/>
<dbReference type="InterPro" id="IPR016181">
    <property type="entry name" value="Acyl_CoA_acyltransferase"/>
</dbReference>
<gene>
    <name evidence="10" type="ORF">EHS24_001834</name>
</gene>
<accession>A0A427XJ43</accession>
<evidence type="ECO:0000256" key="6">
    <source>
        <dbReference type="ARBA" id="ARBA00023136"/>
    </source>
</evidence>
<evidence type="ECO:0000313" key="10">
    <source>
        <dbReference type="EMBL" id="RSH78911.1"/>
    </source>
</evidence>
<organism evidence="10 11">
    <name type="scientific">Apiotrichum porosum</name>
    <dbReference type="NCBI Taxonomy" id="105984"/>
    <lineage>
        <taxon>Eukaryota</taxon>
        <taxon>Fungi</taxon>
        <taxon>Dikarya</taxon>
        <taxon>Basidiomycota</taxon>
        <taxon>Agaricomycotina</taxon>
        <taxon>Tremellomycetes</taxon>
        <taxon>Trichosporonales</taxon>
        <taxon>Trichosporonaceae</taxon>
        <taxon>Apiotrichum</taxon>
    </lineage>
</organism>
<evidence type="ECO:0000259" key="9">
    <source>
        <dbReference type="PROSITE" id="PS51186"/>
    </source>
</evidence>
<dbReference type="GO" id="GO:0004343">
    <property type="term" value="F:glucosamine 6-phosphate N-acetyltransferase activity"/>
    <property type="evidence" value="ECO:0007669"/>
    <property type="project" value="UniProtKB-UniRule"/>
</dbReference>
<dbReference type="PROSITE" id="PS51186">
    <property type="entry name" value="GNAT"/>
    <property type="match status" value="1"/>
</dbReference>